<keyword evidence="3" id="KW-0805">Transcription regulation</keyword>
<dbReference type="Gene3D" id="3.30.450.40">
    <property type="match status" value="1"/>
</dbReference>
<protein>
    <submittedName>
        <fullName evidence="6">Transcriptional regulator</fullName>
    </submittedName>
</protein>
<dbReference type="SMART" id="SM01012">
    <property type="entry name" value="ANTAR"/>
    <property type="match status" value="1"/>
</dbReference>
<evidence type="ECO:0000256" key="2">
    <source>
        <dbReference type="ARBA" id="ARBA00022777"/>
    </source>
</evidence>
<gene>
    <name evidence="6" type="ORF">GCM10010123_15980</name>
</gene>
<organism evidence="6 7">
    <name type="scientific">Pilimelia anulata</name>
    <dbReference type="NCBI Taxonomy" id="53371"/>
    <lineage>
        <taxon>Bacteria</taxon>
        <taxon>Bacillati</taxon>
        <taxon>Actinomycetota</taxon>
        <taxon>Actinomycetes</taxon>
        <taxon>Micromonosporales</taxon>
        <taxon>Micromonosporaceae</taxon>
        <taxon>Pilimelia</taxon>
    </lineage>
</organism>
<name>A0A8J3F8B1_9ACTN</name>
<evidence type="ECO:0000313" key="7">
    <source>
        <dbReference type="Proteomes" id="UP000649739"/>
    </source>
</evidence>
<dbReference type="Pfam" id="PF03861">
    <property type="entry name" value="ANTAR"/>
    <property type="match status" value="1"/>
</dbReference>
<dbReference type="PROSITE" id="PS50921">
    <property type="entry name" value="ANTAR"/>
    <property type="match status" value="1"/>
</dbReference>
<dbReference type="InterPro" id="IPR011006">
    <property type="entry name" value="CheY-like_superfamily"/>
</dbReference>
<proteinExistence type="predicted"/>
<dbReference type="SUPFAM" id="SSF52172">
    <property type="entry name" value="CheY-like"/>
    <property type="match status" value="1"/>
</dbReference>
<dbReference type="SUPFAM" id="SSF55781">
    <property type="entry name" value="GAF domain-like"/>
    <property type="match status" value="1"/>
</dbReference>
<dbReference type="EMBL" id="BMQB01000003">
    <property type="protein sequence ID" value="GGJ87210.1"/>
    <property type="molecule type" value="Genomic_DNA"/>
</dbReference>
<sequence length="240" mass="26165">MREVNHALPLREVATEFGQLADVLAAVGADSLDAGRLVRFAAEAVPNAQHAALTFVCGTRRPQTLASTGEVPRRVDALQYETGQGPCLDAITESDVRRTDDLALELQWPEFAQRAVVATGVRSMCCVRLHLDGDDRGALSFYAERPRAFGDMDVGVASLFAAFASLALRGVRYRAQAADLTLALRSSRQIGMAIGILMARRRITSDAAFEQLRRASQHLNRKLRDIAHEVTEIGDLPGPR</sequence>
<dbReference type="RefSeq" id="WP_189169441.1">
    <property type="nucleotide sequence ID" value="NZ_BMQB01000003.1"/>
</dbReference>
<comment type="caution">
    <text evidence="6">The sequence shown here is derived from an EMBL/GenBank/DDBJ whole genome shotgun (WGS) entry which is preliminary data.</text>
</comment>
<dbReference type="GO" id="GO:0016301">
    <property type="term" value="F:kinase activity"/>
    <property type="evidence" value="ECO:0007669"/>
    <property type="project" value="UniProtKB-KW"/>
</dbReference>
<keyword evidence="4" id="KW-0804">Transcription</keyword>
<keyword evidence="2" id="KW-0418">Kinase</keyword>
<dbReference type="InterPro" id="IPR003018">
    <property type="entry name" value="GAF"/>
</dbReference>
<evidence type="ECO:0000256" key="1">
    <source>
        <dbReference type="ARBA" id="ARBA00022679"/>
    </source>
</evidence>
<dbReference type="Proteomes" id="UP000649739">
    <property type="component" value="Unassembled WGS sequence"/>
</dbReference>
<reference evidence="6" key="1">
    <citation type="journal article" date="2014" name="Int. J. Syst. Evol. Microbiol.">
        <title>Complete genome sequence of Corynebacterium casei LMG S-19264T (=DSM 44701T), isolated from a smear-ripened cheese.</title>
        <authorList>
            <consortium name="US DOE Joint Genome Institute (JGI-PGF)"/>
            <person name="Walter F."/>
            <person name="Albersmeier A."/>
            <person name="Kalinowski J."/>
            <person name="Ruckert C."/>
        </authorList>
    </citation>
    <scope>NUCLEOTIDE SEQUENCE</scope>
    <source>
        <strain evidence="6">JCM 3090</strain>
    </source>
</reference>
<dbReference type="AlphaFoldDB" id="A0A8J3F8B1"/>
<dbReference type="InterPro" id="IPR012074">
    <property type="entry name" value="GAF_ANTAR"/>
</dbReference>
<dbReference type="InterPro" id="IPR036388">
    <property type="entry name" value="WH-like_DNA-bd_sf"/>
</dbReference>
<feature type="domain" description="ANTAR" evidence="5">
    <location>
        <begin position="170"/>
        <end position="231"/>
    </location>
</feature>
<dbReference type="Pfam" id="PF13185">
    <property type="entry name" value="GAF_2"/>
    <property type="match status" value="1"/>
</dbReference>
<dbReference type="PIRSF" id="PIRSF036625">
    <property type="entry name" value="GAF_ANTAR"/>
    <property type="match status" value="1"/>
</dbReference>
<evidence type="ECO:0000313" key="6">
    <source>
        <dbReference type="EMBL" id="GGJ87210.1"/>
    </source>
</evidence>
<dbReference type="Gene3D" id="1.10.10.10">
    <property type="entry name" value="Winged helix-like DNA-binding domain superfamily/Winged helix DNA-binding domain"/>
    <property type="match status" value="1"/>
</dbReference>
<dbReference type="InterPro" id="IPR029016">
    <property type="entry name" value="GAF-like_dom_sf"/>
</dbReference>
<dbReference type="GO" id="GO:0003723">
    <property type="term" value="F:RNA binding"/>
    <property type="evidence" value="ECO:0007669"/>
    <property type="project" value="InterPro"/>
</dbReference>
<dbReference type="InterPro" id="IPR005561">
    <property type="entry name" value="ANTAR"/>
</dbReference>
<evidence type="ECO:0000259" key="5">
    <source>
        <dbReference type="PROSITE" id="PS50921"/>
    </source>
</evidence>
<keyword evidence="7" id="KW-1185">Reference proteome</keyword>
<keyword evidence="1" id="KW-0808">Transferase</keyword>
<evidence type="ECO:0000256" key="3">
    <source>
        <dbReference type="ARBA" id="ARBA00023015"/>
    </source>
</evidence>
<reference evidence="6" key="2">
    <citation type="submission" date="2020-09" db="EMBL/GenBank/DDBJ databases">
        <authorList>
            <person name="Sun Q."/>
            <person name="Ohkuma M."/>
        </authorList>
    </citation>
    <scope>NUCLEOTIDE SEQUENCE</scope>
    <source>
        <strain evidence="6">JCM 3090</strain>
    </source>
</reference>
<accession>A0A8J3F8B1</accession>
<evidence type="ECO:0000256" key="4">
    <source>
        <dbReference type="ARBA" id="ARBA00023163"/>
    </source>
</evidence>